<evidence type="ECO:0000256" key="1">
    <source>
        <dbReference type="SAM" id="MobiDB-lite"/>
    </source>
</evidence>
<sequence length="97" mass="11109">MTPRHRSLTARCHEAIDHLGSSGTWNTGATCGEDMPRKPLEGLPSAKNGRMASWHRAVREPFKFQINVMDKSDFWAEFNLFKRYAFFNGFLTSGRET</sequence>
<dbReference type="Proteomes" id="UP001177595">
    <property type="component" value="Plasmid paPv2"/>
</dbReference>
<gene>
    <name evidence="2" type="ORF">QE210_18715</name>
</gene>
<dbReference type="EMBL" id="CP123506">
    <property type="protein sequence ID" value="WGM03423.1"/>
    <property type="molecule type" value="Genomic_DNA"/>
</dbReference>
<evidence type="ECO:0000313" key="3">
    <source>
        <dbReference type="Proteomes" id="UP001177595"/>
    </source>
</evidence>
<organism evidence="2 3">
    <name type="scientific">Arsenophonus nasoniae</name>
    <name type="common">son-killer infecting Nasonia vitripennis</name>
    <dbReference type="NCBI Taxonomy" id="638"/>
    <lineage>
        <taxon>Bacteria</taxon>
        <taxon>Pseudomonadati</taxon>
        <taxon>Pseudomonadota</taxon>
        <taxon>Gammaproteobacteria</taxon>
        <taxon>Enterobacterales</taxon>
        <taxon>Morganellaceae</taxon>
        <taxon>Arsenophonus</taxon>
    </lineage>
</organism>
<name>A0AA95GQG2_9GAMM</name>
<proteinExistence type="predicted"/>
<dbReference type="RefSeq" id="WP_280626590.1">
    <property type="nucleotide sequence ID" value="NZ_CP123506.1"/>
</dbReference>
<keyword evidence="2" id="KW-0614">Plasmid</keyword>
<dbReference type="AlphaFoldDB" id="A0AA95GQG2"/>
<feature type="region of interest" description="Disordered" evidence="1">
    <location>
        <begin position="27"/>
        <end position="46"/>
    </location>
</feature>
<geneLocation type="plasmid" evidence="2 3">
    <name>paPv2</name>
</geneLocation>
<reference evidence="2" key="1">
    <citation type="submission" date="2023-04" db="EMBL/GenBank/DDBJ databases">
        <title>Genome dynamics across the evolutionary transition to endosymbiosis.</title>
        <authorList>
            <person name="Siozios S."/>
            <person name="Nadal-Jimenez P."/>
            <person name="Azagi T."/>
            <person name="Sprong H."/>
            <person name="Frost C.L."/>
            <person name="Parratt S.R."/>
            <person name="Taylor G."/>
            <person name="Brettell L."/>
            <person name="Lew K.C."/>
            <person name="Croft L."/>
            <person name="King K.C."/>
            <person name="Brockhurst M.A."/>
            <person name="Hypsa V."/>
            <person name="Novakova E."/>
            <person name="Darby A.C."/>
            <person name="Hurst G.D.D."/>
        </authorList>
    </citation>
    <scope>NUCLEOTIDE SEQUENCE</scope>
    <source>
        <strain evidence="2">APv</strain>
        <plasmid evidence="2">paPv2</plasmid>
    </source>
</reference>
<evidence type="ECO:0000313" key="2">
    <source>
        <dbReference type="EMBL" id="WGM03423.1"/>
    </source>
</evidence>
<accession>A0AA95GQG2</accession>
<protein>
    <submittedName>
        <fullName evidence="2">Uncharacterized protein</fullName>
    </submittedName>
</protein>